<evidence type="ECO:0000256" key="7">
    <source>
        <dbReference type="PROSITE-ProRule" id="PRU00339"/>
    </source>
</evidence>
<keyword evidence="3 6" id="KW-0564">Palmitate</keyword>
<feature type="domain" description="Outer membrane lipoprotein BamD-like" evidence="9">
    <location>
        <begin position="29"/>
        <end position="232"/>
    </location>
</feature>
<proteinExistence type="inferred from homology"/>
<evidence type="ECO:0000256" key="6">
    <source>
        <dbReference type="HAMAP-Rule" id="MF_00922"/>
    </source>
</evidence>
<evidence type="ECO:0000259" key="9">
    <source>
        <dbReference type="Pfam" id="PF13525"/>
    </source>
</evidence>
<dbReference type="InterPro" id="IPR039565">
    <property type="entry name" value="BamD-like"/>
</dbReference>
<keyword evidence="11" id="KW-1185">Reference proteome</keyword>
<dbReference type="PANTHER" id="PTHR37423">
    <property type="entry name" value="SOLUBLE LYTIC MUREIN TRANSGLYCOSYLASE-RELATED"/>
    <property type="match status" value="1"/>
</dbReference>
<comment type="similarity">
    <text evidence="6">Belongs to the BamD family.</text>
</comment>
<keyword evidence="2 6" id="KW-0472">Membrane</keyword>
<keyword evidence="7" id="KW-0802">TPR repeat</keyword>
<comment type="subunit">
    <text evidence="6">Part of the Bam complex.</text>
</comment>
<dbReference type="GO" id="GO:0051205">
    <property type="term" value="P:protein insertion into membrane"/>
    <property type="evidence" value="ECO:0007669"/>
    <property type="project" value="UniProtKB-UniRule"/>
</dbReference>
<keyword evidence="5 6" id="KW-0449">Lipoprotein</keyword>
<organism evidence="10 11">
    <name type="scientific">Thiohalospira halophila DSM 15071</name>
    <dbReference type="NCBI Taxonomy" id="1123397"/>
    <lineage>
        <taxon>Bacteria</taxon>
        <taxon>Pseudomonadati</taxon>
        <taxon>Pseudomonadota</taxon>
        <taxon>Gammaproteobacteria</taxon>
        <taxon>Thiohalospirales</taxon>
        <taxon>Thiohalospiraceae</taxon>
        <taxon>Thiohalospira</taxon>
    </lineage>
</organism>
<feature type="repeat" description="TPR" evidence="7">
    <location>
        <begin position="67"/>
        <end position="100"/>
    </location>
</feature>
<dbReference type="RefSeq" id="WP_093427893.1">
    <property type="nucleotide sequence ID" value="NZ_FOMJ01000003.1"/>
</dbReference>
<dbReference type="InterPro" id="IPR019734">
    <property type="entry name" value="TPR_rpt"/>
</dbReference>
<dbReference type="NCBIfam" id="TIGR03302">
    <property type="entry name" value="OM_YfiO"/>
    <property type="match status" value="1"/>
</dbReference>
<dbReference type="Gene3D" id="1.25.40.10">
    <property type="entry name" value="Tetratricopeptide repeat domain"/>
    <property type="match status" value="1"/>
</dbReference>
<keyword evidence="1 6" id="KW-0732">Signal</keyword>
<gene>
    <name evidence="6" type="primary">bamD</name>
    <name evidence="10" type="ORF">SAMN05660831_01235</name>
</gene>
<feature type="chain" id="PRO_5011802757" description="Outer membrane protein assembly factor BamD" evidence="8">
    <location>
        <begin position="19"/>
        <end position="257"/>
    </location>
</feature>
<evidence type="ECO:0000313" key="11">
    <source>
        <dbReference type="Proteomes" id="UP000198611"/>
    </source>
</evidence>
<dbReference type="OrthoDB" id="9779191at2"/>
<evidence type="ECO:0000256" key="5">
    <source>
        <dbReference type="ARBA" id="ARBA00023288"/>
    </source>
</evidence>
<dbReference type="PROSITE" id="PS50005">
    <property type="entry name" value="TPR"/>
    <property type="match status" value="1"/>
</dbReference>
<comment type="subcellular location">
    <subcellularLocation>
        <location evidence="6">Cell outer membrane</location>
        <topology evidence="6">Lipid-anchor</topology>
    </subcellularLocation>
</comment>
<evidence type="ECO:0000256" key="8">
    <source>
        <dbReference type="SAM" id="SignalP"/>
    </source>
</evidence>
<dbReference type="Pfam" id="PF13525">
    <property type="entry name" value="YfiO"/>
    <property type="match status" value="1"/>
</dbReference>
<evidence type="ECO:0000256" key="2">
    <source>
        <dbReference type="ARBA" id="ARBA00023136"/>
    </source>
</evidence>
<feature type="signal peptide" evidence="8">
    <location>
        <begin position="1"/>
        <end position="18"/>
    </location>
</feature>
<dbReference type="AlphaFoldDB" id="A0A1I1QQU2"/>
<dbReference type="InterPro" id="IPR017689">
    <property type="entry name" value="BamD"/>
</dbReference>
<evidence type="ECO:0000256" key="3">
    <source>
        <dbReference type="ARBA" id="ARBA00023139"/>
    </source>
</evidence>
<evidence type="ECO:0000256" key="1">
    <source>
        <dbReference type="ARBA" id="ARBA00022729"/>
    </source>
</evidence>
<dbReference type="GO" id="GO:0043165">
    <property type="term" value="P:Gram-negative-bacterium-type cell outer membrane assembly"/>
    <property type="evidence" value="ECO:0007669"/>
    <property type="project" value="UniProtKB-UniRule"/>
</dbReference>
<protein>
    <recommendedName>
        <fullName evidence="6">Outer membrane protein assembly factor BamD</fullName>
    </recommendedName>
</protein>
<dbReference type="PROSITE" id="PS51257">
    <property type="entry name" value="PROKAR_LIPOPROTEIN"/>
    <property type="match status" value="1"/>
</dbReference>
<dbReference type="EMBL" id="FOMJ01000003">
    <property type="protein sequence ID" value="SFD24405.1"/>
    <property type="molecule type" value="Genomic_DNA"/>
</dbReference>
<dbReference type="STRING" id="1123397.SAMN05660831_01235"/>
<dbReference type="InterPro" id="IPR011990">
    <property type="entry name" value="TPR-like_helical_dom_sf"/>
</dbReference>
<dbReference type="Proteomes" id="UP000198611">
    <property type="component" value="Unassembled WGS sequence"/>
</dbReference>
<evidence type="ECO:0000313" key="10">
    <source>
        <dbReference type="EMBL" id="SFD24405.1"/>
    </source>
</evidence>
<dbReference type="GO" id="GO:1990063">
    <property type="term" value="C:Bam protein complex"/>
    <property type="evidence" value="ECO:0007669"/>
    <property type="project" value="TreeGrafter"/>
</dbReference>
<comment type="function">
    <text evidence="6">Part of the outer membrane protein assembly complex, which is involved in assembly and insertion of beta-barrel proteins into the outer membrane.</text>
</comment>
<name>A0A1I1QQU2_9GAMM</name>
<dbReference type="CDD" id="cd15830">
    <property type="entry name" value="BamD"/>
    <property type="match status" value="1"/>
</dbReference>
<dbReference type="HAMAP" id="MF_00922">
    <property type="entry name" value="OM_assembly_BamD"/>
    <property type="match status" value="1"/>
</dbReference>
<reference evidence="10 11" key="1">
    <citation type="submission" date="2016-10" db="EMBL/GenBank/DDBJ databases">
        <authorList>
            <person name="de Groot N.N."/>
        </authorList>
    </citation>
    <scope>NUCLEOTIDE SEQUENCE [LARGE SCALE GENOMIC DNA]</scope>
    <source>
        <strain evidence="10 11">HL3</strain>
    </source>
</reference>
<sequence>MFPRYLLAPTLLALGLLAGCGTLNRDDWSAERYYEEAREAMESERYQTALEYYQELESEYPYGRYAEQAQLDMAYVYYRTSQPQSAIDTAERFIEMHPRHPQVDYAYYLRGLAAYGQNRSFLNKLFNQSPDERNPQGARDAFRHFAELVREFPESDYAGDAIQRMIHLRNSLGRYEVHVAQYYLDREAWVAAADRARYVVENYDRTPAVAEALAIMGQAYVRLGETDLARDALSVLRANHPEHEGIGELEQALADND</sequence>
<evidence type="ECO:0000256" key="4">
    <source>
        <dbReference type="ARBA" id="ARBA00023237"/>
    </source>
</evidence>
<dbReference type="SUPFAM" id="SSF48452">
    <property type="entry name" value="TPR-like"/>
    <property type="match status" value="1"/>
</dbReference>
<accession>A0A1I1QQU2</accession>
<dbReference type="PANTHER" id="PTHR37423:SF1">
    <property type="entry name" value="OUTER MEMBRANE PROTEIN ASSEMBLY FACTOR BAMD"/>
    <property type="match status" value="1"/>
</dbReference>
<keyword evidence="4 6" id="KW-0998">Cell outer membrane</keyword>